<accession>A0A3Q2Z1U9</accession>
<evidence type="ECO:0000256" key="1">
    <source>
        <dbReference type="SAM" id="MobiDB-lite"/>
    </source>
</evidence>
<dbReference type="PANTHER" id="PTHR21845:SF2">
    <property type="entry name" value="MATRIX-REMODELING-ASSOCIATED PROTEIN 7"/>
    <property type="match status" value="1"/>
</dbReference>
<sequence length="259" mass="28038">MDWTFILFAVIFTLLALVVATSLLNGSSRSSSARSYPNGPIADAVRGGETEAKQNGHLSDNSNKGTAEEVAVGDDWCEMSGSSHDHWDVVKSVLSEEAETRPASEEPEAAAVAVTAPAELSSSSSAASSLSVPRPDSRHASFDSSSEASSGRGRRSFIGLSDQELLKCAFSSPQTDGDAESPDVNDKSEFHTNNSLKYVPGKSRSHHLEMMMSKDELEEEQRVQREQLAAIFQLLKDNTETFGEVSEGDMEEQLRLYSI</sequence>
<dbReference type="Proteomes" id="UP000264820">
    <property type="component" value="Unplaced"/>
</dbReference>
<dbReference type="Pfam" id="PF25473">
    <property type="entry name" value="MXRA7_helical"/>
    <property type="match status" value="1"/>
</dbReference>
<evidence type="ECO:0000313" key="5">
    <source>
        <dbReference type="Proteomes" id="UP000264820"/>
    </source>
</evidence>
<keyword evidence="5" id="KW-1185">Reference proteome</keyword>
<feature type="region of interest" description="Disordered" evidence="1">
    <location>
        <begin position="172"/>
        <end position="200"/>
    </location>
</feature>
<reference evidence="4" key="1">
    <citation type="submission" date="2025-08" db="UniProtKB">
        <authorList>
            <consortium name="Ensembl"/>
        </authorList>
    </citation>
    <scope>IDENTIFICATION</scope>
</reference>
<feature type="region of interest" description="Disordered" evidence="1">
    <location>
        <begin position="95"/>
        <end position="154"/>
    </location>
</feature>
<name>A0A3Q2Z1U9_HIPCM</name>
<dbReference type="GeneTree" id="ENSGT00940000163380"/>
<feature type="chain" id="PRO_5018642060" evidence="2">
    <location>
        <begin position="21"/>
        <end position="259"/>
    </location>
</feature>
<protein>
    <submittedName>
        <fullName evidence="4">Matrix-remodeling-associated protein 7-like</fullName>
    </submittedName>
</protein>
<dbReference type="STRING" id="109280.ENSHCOP00000025422"/>
<reference evidence="4" key="2">
    <citation type="submission" date="2025-09" db="UniProtKB">
        <authorList>
            <consortium name="Ensembl"/>
        </authorList>
    </citation>
    <scope>IDENTIFICATION</scope>
</reference>
<dbReference type="OMA" id="HLETMMS"/>
<keyword evidence="2" id="KW-0732">Signal</keyword>
<evidence type="ECO:0000259" key="3">
    <source>
        <dbReference type="Pfam" id="PF25473"/>
    </source>
</evidence>
<evidence type="ECO:0000313" key="4">
    <source>
        <dbReference type="Ensembl" id="ENSHCOP00000025422.1"/>
    </source>
</evidence>
<dbReference type="Ensembl" id="ENSHCOT00000019577.1">
    <property type="protein sequence ID" value="ENSHCOP00000025422.1"/>
    <property type="gene ID" value="ENSHCOG00000015545.1"/>
</dbReference>
<dbReference type="InterPro" id="IPR057534">
    <property type="entry name" value="MXRA7_helical"/>
</dbReference>
<feature type="compositionally biased region" description="Low complexity" evidence="1">
    <location>
        <begin position="109"/>
        <end position="131"/>
    </location>
</feature>
<dbReference type="KEGG" id="hcq:109516477"/>
<dbReference type="CTD" id="439921"/>
<dbReference type="OrthoDB" id="5983600at2759"/>
<dbReference type="AlphaFoldDB" id="A0A3Q2Z1U9"/>
<dbReference type="GeneID" id="109516477"/>
<feature type="signal peptide" evidence="2">
    <location>
        <begin position="1"/>
        <end position="20"/>
    </location>
</feature>
<proteinExistence type="predicted"/>
<organism evidence="4 5">
    <name type="scientific">Hippocampus comes</name>
    <name type="common">Tiger tail seahorse</name>
    <dbReference type="NCBI Taxonomy" id="109280"/>
    <lineage>
        <taxon>Eukaryota</taxon>
        <taxon>Metazoa</taxon>
        <taxon>Chordata</taxon>
        <taxon>Craniata</taxon>
        <taxon>Vertebrata</taxon>
        <taxon>Euteleostomi</taxon>
        <taxon>Actinopterygii</taxon>
        <taxon>Neopterygii</taxon>
        <taxon>Teleostei</taxon>
        <taxon>Neoteleostei</taxon>
        <taxon>Acanthomorphata</taxon>
        <taxon>Syngnathiaria</taxon>
        <taxon>Syngnathiformes</taxon>
        <taxon>Syngnathoidei</taxon>
        <taxon>Syngnathidae</taxon>
        <taxon>Hippocampus</taxon>
    </lineage>
</organism>
<feature type="region of interest" description="Disordered" evidence="1">
    <location>
        <begin position="27"/>
        <end position="67"/>
    </location>
</feature>
<dbReference type="PANTHER" id="PTHR21845">
    <property type="entry name" value="TRANSMEMBRANE ANCHOR PROTEIN 1"/>
    <property type="match status" value="1"/>
</dbReference>
<dbReference type="InterPro" id="IPR026622">
    <property type="entry name" value="Mxra7"/>
</dbReference>
<feature type="compositionally biased region" description="Polar residues" evidence="1">
    <location>
        <begin position="56"/>
        <end position="65"/>
    </location>
</feature>
<feature type="compositionally biased region" description="Low complexity" evidence="1">
    <location>
        <begin position="142"/>
        <end position="151"/>
    </location>
</feature>
<evidence type="ECO:0000256" key="2">
    <source>
        <dbReference type="SAM" id="SignalP"/>
    </source>
</evidence>
<dbReference type="RefSeq" id="XP_019726610.1">
    <property type="nucleotide sequence ID" value="XM_019871051.1"/>
</dbReference>
<feature type="domain" description="Matrix-remodeling-associated protein 7 helical" evidence="3">
    <location>
        <begin position="197"/>
        <end position="258"/>
    </location>
</feature>